<dbReference type="SUPFAM" id="SSF47923">
    <property type="entry name" value="Ypt/Rab-GAP domain of gyp1p"/>
    <property type="match status" value="1"/>
</dbReference>
<dbReference type="InterPro" id="IPR050302">
    <property type="entry name" value="Rab_GAP_TBC_domain"/>
</dbReference>
<name>A0AA35WIJ8_GEOBA</name>
<feature type="region of interest" description="Disordered" evidence="2">
    <location>
        <begin position="262"/>
        <end position="319"/>
    </location>
</feature>
<dbReference type="GO" id="GO:0005096">
    <property type="term" value="F:GTPase activator activity"/>
    <property type="evidence" value="ECO:0007669"/>
    <property type="project" value="TreeGrafter"/>
</dbReference>
<dbReference type="PANTHER" id="PTHR47219">
    <property type="entry name" value="RAB GTPASE-ACTIVATING PROTEIN 1-LIKE"/>
    <property type="match status" value="1"/>
</dbReference>
<dbReference type="Proteomes" id="UP001174909">
    <property type="component" value="Unassembled WGS sequence"/>
</dbReference>
<evidence type="ECO:0000313" key="5">
    <source>
        <dbReference type="Proteomes" id="UP001174909"/>
    </source>
</evidence>
<feature type="compositionally biased region" description="Low complexity" evidence="2">
    <location>
        <begin position="262"/>
        <end position="273"/>
    </location>
</feature>
<evidence type="ECO:0000259" key="3">
    <source>
        <dbReference type="PROSITE" id="PS50086"/>
    </source>
</evidence>
<dbReference type="GO" id="GO:0031267">
    <property type="term" value="F:small GTPase binding"/>
    <property type="evidence" value="ECO:0007669"/>
    <property type="project" value="TreeGrafter"/>
</dbReference>
<evidence type="ECO:0000256" key="2">
    <source>
        <dbReference type="SAM" id="MobiDB-lite"/>
    </source>
</evidence>
<dbReference type="InterPro" id="IPR035969">
    <property type="entry name" value="Rab-GAP_TBC_sf"/>
</dbReference>
<comment type="caution">
    <text evidence="4">The sequence shown here is derived from an EMBL/GenBank/DDBJ whole genome shotgun (WGS) entry which is preliminary data.</text>
</comment>
<feature type="region of interest" description="Disordered" evidence="2">
    <location>
        <begin position="171"/>
        <end position="216"/>
    </location>
</feature>
<dbReference type="Gene3D" id="1.10.472.80">
    <property type="entry name" value="Ypt/Rab-GAP domain of gyp1p, domain 3"/>
    <property type="match status" value="1"/>
</dbReference>
<dbReference type="EMBL" id="CASHTH010001979">
    <property type="protein sequence ID" value="CAI8022778.1"/>
    <property type="molecule type" value="Genomic_DNA"/>
</dbReference>
<proteinExistence type="predicted"/>
<dbReference type="AlphaFoldDB" id="A0AA35WIJ8"/>
<evidence type="ECO:0000313" key="4">
    <source>
        <dbReference type="EMBL" id="CAI8022778.1"/>
    </source>
</evidence>
<evidence type="ECO:0000256" key="1">
    <source>
        <dbReference type="SAM" id="Coils"/>
    </source>
</evidence>
<sequence>MTSMYASPWFLTMFASVLSLNVVFRIMDVFLMEGRDVVFKVGLALLEHSQEQLLQLDMEEMLKHFQKEMKSIHERDPDKLVKKAQRIKLNPRKMKKLEKDYQVRRERQAMENMELLRLQQSNIDLQKSVKTLEKECGSLAGKLIQGQVSRAQEAEEMFILKKELAKTRRKLSELEERQSQKESTESNESLHEESPKIVNGGGRGDDGGEDREEGEGFVLDCGPEIMVLEDEEAAARLQVVTPDHVTREEAQQVLRKLGVQSPVSPVESLPPVVEGDDSCRGNTNRSNHNGEKNTHFSEGSRINPVTTNSHPVGGGLAQPLSSSDANLVVAGVERRRRRLNSAHDSAAVAAELRRTRAQVEETMGELARVKLELAEASAHMEQKKMEARQALLREAQAVREADSARNYVAVLEQRLSESQMEKLSCPHCSKKLGESRTSDDGNPSSSSSSDVLFAHLRAMWNSQVATPPGSGSPSRTPRFGTYLDVTRAVSHSLHIQ</sequence>
<keyword evidence="1" id="KW-0175">Coiled coil</keyword>
<dbReference type="PANTHER" id="PTHR47219:SF22">
    <property type="entry name" value="RAB-GAP TBC DOMAIN-CONTAINING PROTEIN"/>
    <property type="match status" value="1"/>
</dbReference>
<organism evidence="4 5">
    <name type="scientific">Geodia barretti</name>
    <name type="common">Barrett's horny sponge</name>
    <dbReference type="NCBI Taxonomy" id="519541"/>
    <lineage>
        <taxon>Eukaryota</taxon>
        <taxon>Metazoa</taxon>
        <taxon>Porifera</taxon>
        <taxon>Demospongiae</taxon>
        <taxon>Heteroscleromorpha</taxon>
        <taxon>Tetractinellida</taxon>
        <taxon>Astrophorina</taxon>
        <taxon>Geodiidae</taxon>
        <taxon>Geodia</taxon>
    </lineage>
</organism>
<dbReference type="InterPro" id="IPR000195">
    <property type="entry name" value="Rab-GAP-TBC_dom"/>
</dbReference>
<gene>
    <name evidence="4" type="ORF">GBAR_LOCUS13341</name>
</gene>
<feature type="compositionally biased region" description="Basic and acidic residues" evidence="2">
    <location>
        <begin position="171"/>
        <end position="195"/>
    </location>
</feature>
<keyword evidence="5" id="KW-1185">Reference proteome</keyword>
<protein>
    <submittedName>
        <fullName evidence="4">EVI5-like protein</fullName>
    </submittedName>
</protein>
<accession>A0AA35WIJ8</accession>
<dbReference type="PROSITE" id="PS50086">
    <property type="entry name" value="TBC_RABGAP"/>
    <property type="match status" value="1"/>
</dbReference>
<feature type="domain" description="Rab-GAP TBC" evidence="3">
    <location>
        <begin position="1"/>
        <end position="34"/>
    </location>
</feature>
<feature type="coiled-coil region" evidence="1">
    <location>
        <begin position="349"/>
        <end position="386"/>
    </location>
</feature>
<dbReference type="Pfam" id="PF23436">
    <property type="entry name" value="RabGap-TBC_2"/>
    <property type="match status" value="1"/>
</dbReference>
<reference evidence="4" key="1">
    <citation type="submission" date="2023-03" db="EMBL/GenBank/DDBJ databases">
        <authorList>
            <person name="Steffen K."/>
            <person name="Cardenas P."/>
        </authorList>
    </citation>
    <scope>NUCLEOTIDE SEQUENCE</scope>
</reference>